<evidence type="ECO:0000313" key="3">
    <source>
        <dbReference type="EMBL" id="CDW72030.1"/>
    </source>
</evidence>
<dbReference type="AlphaFoldDB" id="A0A077ZRR3"/>
<name>A0A077ZRR3_STYLE</name>
<organism evidence="3 4">
    <name type="scientific">Stylonychia lemnae</name>
    <name type="common">Ciliate</name>
    <dbReference type="NCBI Taxonomy" id="5949"/>
    <lineage>
        <taxon>Eukaryota</taxon>
        <taxon>Sar</taxon>
        <taxon>Alveolata</taxon>
        <taxon>Ciliophora</taxon>
        <taxon>Intramacronucleata</taxon>
        <taxon>Spirotrichea</taxon>
        <taxon>Stichotrichia</taxon>
        <taxon>Sporadotrichida</taxon>
        <taxon>Oxytrichidae</taxon>
        <taxon>Stylonychinae</taxon>
        <taxon>Stylonychia</taxon>
    </lineage>
</organism>
<keyword evidence="4" id="KW-1185">Reference proteome</keyword>
<reference evidence="3 4" key="1">
    <citation type="submission" date="2014-06" db="EMBL/GenBank/DDBJ databases">
        <authorList>
            <person name="Swart Estienne"/>
        </authorList>
    </citation>
    <scope>NUCLEOTIDE SEQUENCE [LARGE SCALE GENOMIC DNA]</scope>
    <source>
        <strain evidence="3 4">130c</strain>
    </source>
</reference>
<dbReference type="InParanoid" id="A0A077ZRR3"/>
<proteinExistence type="predicted"/>
<keyword evidence="1" id="KW-0175">Coiled coil</keyword>
<evidence type="ECO:0000313" key="4">
    <source>
        <dbReference type="Proteomes" id="UP000039865"/>
    </source>
</evidence>
<feature type="region of interest" description="Disordered" evidence="2">
    <location>
        <begin position="121"/>
        <end position="141"/>
    </location>
</feature>
<protein>
    <submittedName>
        <fullName evidence="3">Uncharacterized protein</fullName>
    </submittedName>
</protein>
<feature type="coiled-coil region" evidence="1">
    <location>
        <begin position="36"/>
        <end position="67"/>
    </location>
</feature>
<dbReference type="Proteomes" id="UP000039865">
    <property type="component" value="Unassembled WGS sequence"/>
</dbReference>
<dbReference type="EMBL" id="CCKQ01000937">
    <property type="protein sequence ID" value="CDW72030.1"/>
    <property type="molecule type" value="Genomic_DNA"/>
</dbReference>
<accession>A0A077ZRR3</accession>
<sequence>MNVEYSQDKLRENVIHKYSDILLFLYSDKLMFKTSSQLLKEKLNFNKEQLERQLQQKQSKLIFYDSANTNTSTESIKNLIMKICQKRFNYYNAAYMMIDVEDNLYCRKKFDEILQKIQEEHNQQSSGRNFETNNPENLSQIGQNQLNDTKLAENQDDKIYQIFVENIFKFINNLSNTEGHLINEEISAENLNLQYEILKDINLYQDETIKGEFPLLKYFDLRDQGQPFNFYEIFESLDMKNSYIYLRVNNSQQIINFLNQNNSSQLDCRFLIDSSEFIKYVKLDQKVLENSNEMLDNTPYSVKQFMEYFDKNFQLKNVECTQHPKFLVKTYSTFFGDYHISKLTLPEKFKYFQYLKYQSKDAYIFQHQDILDICKSDFDVTLNKQKIKMVIQHKCLLRAIKFADFFTNKLLEISEAQFLIRLQDEIRNIKSIEKKKRVFDQFIFQNSPLKLQIRNDRIDYKAIEKTVDDSVFLFNILLSQANMNNYQKKMNESTYDISSHQQEDFDVEEKNIYIPEKQCLYVRLTDYKKLIKCEQDLNNKIIQSDIKKCYCFNDQGKIHNFDCLKSHSYHPVKEVIGKINNVTVLKLDQQKNAKIYSVPDCLVIKTSLNLEEYLLLINQYHLLYELECQIKARIFFHLQINQCLSKQQLQQNKMDMLVKIFNDIVSNKRQRIIIIQDYDFIQIIPYESLLLLRDDIQCNQNTNKELMREKNLLNYSQIQQKAQNIGKTQQRSYYNIQESPLNLNLSKLERYKRIFYFKVIDFLRKAYSSVESIENFMQLQDFYHEYSFDFTYTHLQIDEINQLQDIKTIVQKREFLFSNSSEGQLLEIFNSIGKLILQPISSNTDALKHGLKSNYDQLFGNIPPDIREGDLLVKLNQISCCIFMEIKKAEQVRDILLKIFKIIEIKKQKQKKNSINQQSKGKVKVVKSQCNAIGTFNDISQITFITPDLILKVLSDQQILKQAQMATQKRQRQS</sequence>
<gene>
    <name evidence="3" type="primary">Contig13972.g14908</name>
    <name evidence="3" type="ORF">STYLEM_982</name>
</gene>
<feature type="compositionally biased region" description="Polar residues" evidence="2">
    <location>
        <begin position="123"/>
        <end position="141"/>
    </location>
</feature>
<evidence type="ECO:0000256" key="1">
    <source>
        <dbReference type="SAM" id="Coils"/>
    </source>
</evidence>
<evidence type="ECO:0000256" key="2">
    <source>
        <dbReference type="SAM" id="MobiDB-lite"/>
    </source>
</evidence>